<comment type="caution">
    <text evidence="1">The sequence shown here is derived from an EMBL/GenBank/DDBJ whole genome shotgun (WGS) entry which is preliminary data.</text>
</comment>
<dbReference type="STRING" id="1797263.A2397_03455"/>
<organism evidence="1 2">
    <name type="scientific">Candidatus Amesbacteria bacterium RIFOXYB1_FULL_44_23</name>
    <dbReference type="NCBI Taxonomy" id="1797263"/>
    <lineage>
        <taxon>Bacteria</taxon>
        <taxon>Candidatus Amesiibacteriota</taxon>
    </lineage>
</organism>
<name>A0A1F4ZTD5_9BACT</name>
<proteinExistence type="predicted"/>
<gene>
    <name evidence="1" type="ORF">A2397_03455</name>
</gene>
<reference evidence="1 2" key="1">
    <citation type="journal article" date="2016" name="Nat. Commun.">
        <title>Thousands of microbial genomes shed light on interconnected biogeochemical processes in an aquifer system.</title>
        <authorList>
            <person name="Anantharaman K."/>
            <person name="Brown C.T."/>
            <person name="Hug L.A."/>
            <person name="Sharon I."/>
            <person name="Castelle C.J."/>
            <person name="Probst A.J."/>
            <person name="Thomas B.C."/>
            <person name="Singh A."/>
            <person name="Wilkins M.J."/>
            <person name="Karaoz U."/>
            <person name="Brodie E.L."/>
            <person name="Williams K.H."/>
            <person name="Hubbard S.S."/>
            <person name="Banfield J.F."/>
        </authorList>
    </citation>
    <scope>NUCLEOTIDE SEQUENCE [LARGE SCALE GENOMIC DNA]</scope>
</reference>
<accession>A0A1F4ZTD5</accession>
<dbReference type="EMBL" id="MEXR01000028">
    <property type="protein sequence ID" value="OGD09652.1"/>
    <property type="molecule type" value="Genomic_DNA"/>
</dbReference>
<sequence length="268" mass="30707">MLMRNLFHYFDDYIIRDIGSMYNLSHYNASVDGLGRCGFQMVMTLCTFCEILGALEMGKIDKDHGDEKFEHFVVNHLHKKYHPYKQIVYNYARHGIAHGFITPPGLMVLLSGDEETHLGKFEDYFVFDVFCFKDDVLSGYEEIKKKYNDYEEYREQMNSNYEDFLSFLLKWKTSMEGVVNSTKPREITFNKNQGDTGMAVPSGAYMVDKNFEKLSDNLEGDLGITKIPLGGASGCNAAPEFTRLPDDILERINSKIMHKTIASGIKNS</sequence>
<evidence type="ECO:0000313" key="1">
    <source>
        <dbReference type="EMBL" id="OGD09652.1"/>
    </source>
</evidence>
<dbReference type="Proteomes" id="UP000176424">
    <property type="component" value="Unassembled WGS sequence"/>
</dbReference>
<dbReference type="AlphaFoldDB" id="A0A1F4ZTD5"/>
<evidence type="ECO:0000313" key="2">
    <source>
        <dbReference type="Proteomes" id="UP000176424"/>
    </source>
</evidence>
<protein>
    <submittedName>
        <fullName evidence="1">Uncharacterized protein</fullName>
    </submittedName>
</protein>